<dbReference type="RefSeq" id="WP_208344289.1">
    <property type="nucleotide sequence ID" value="NZ_CAWQFN010000490.1"/>
</dbReference>
<dbReference type="EMBL" id="JAALHA020000038">
    <property type="protein sequence ID" value="MDR9900723.1"/>
    <property type="molecule type" value="Genomic_DNA"/>
</dbReference>
<feature type="region of interest" description="Disordered" evidence="1">
    <location>
        <begin position="1"/>
        <end position="66"/>
    </location>
</feature>
<dbReference type="AlphaFoldDB" id="A0AAP5ME92"/>
<gene>
    <name evidence="2" type="ORF">G7B40_040255</name>
</gene>
<evidence type="ECO:0000256" key="1">
    <source>
        <dbReference type="SAM" id="MobiDB-lite"/>
    </source>
</evidence>
<comment type="caution">
    <text evidence="2">The sequence shown here is derived from an EMBL/GenBank/DDBJ whole genome shotgun (WGS) entry which is preliminary data.</text>
</comment>
<reference evidence="3" key="1">
    <citation type="journal article" date="2021" name="Science">
        <title>Hunting the eagle killer: A cyanobacterial neurotoxin causes vacuolar myelinopathy.</title>
        <authorList>
            <person name="Breinlinger S."/>
            <person name="Phillips T.J."/>
            <person name="Haram B.N."/>
            <person name="Mares J."/>
            <person name="Martinez Yerena J.A."/>
            <person name="Hrouzek P."/>
            <person name="Sobotka R."/>
            <person name="Henderson W.M."/>
            <person name="Schmieder P."/>
            <person name="Williams S.M."/>
            <person name="Lauderdale J.D."/>
            <person name="Wilde H.D."/>
            <person name="Gerrin W."/>
            <person name="Kust A."/>
            <person name="Washington J.W."/>
            <person name="Wagner C."/>
            <person name="Geier B."/>
            <person name="Liebeke M."/>
            <person name="Enke H."/>
            <person name="Niedermeyer T.H.J."/>
            <person name="Wilde S.B."/>
        </authorList>
    </citation>
    <scope>NUCLEOTIDE SEQUENCE [LARGE SCALE GENOMIC DNA]</scope>
    <source>
        <strain evidence="3">Thurmond2011</strain>
    </source>
</reference>
<evidence type="ECO:0000313" key="3">
    <source>
        <dbReference type="Proteomes" id="UP000667802"/>
    </source>
</evidence>
<dbReference type="Proteomes" id="UP000667802">
    <property type="component" value="Unassembled WGS sequence"/>
</dbReference>
<accession>A0AAP5ME92</accession>
<proteinExistence type="predicted"/>
<name>A0AAP5ME92_9CYAN</name>
<feature type="compositionally biased region" description="Acidic residues" evidence="1">
    <location>
        <begin position="51"/>
        <end position="66"/>
    </location>
</feature>
<sequence length="66" mass="7575">MTQSGKNNGHQDDYTPSKTHEHAGADVYITTDEQSGERTISYGDDIREEIKENEEDEENQQEDNED</sequence>
<evidence type="ECO:0000313" key="2">
    <source>
        <dbReference type="EMBL" id="MDR9900723.1"/>
    </source>
</evidence>
<organism evidence="2 3">
    <name type="scientific">Aetokthonos hydrillicola Thurmond2011</name>
    <dbReference type="NCBI Taxonomy" id="2712845"/>
    <lineage>
        <taxon>Bacteria</taxon>
        <taxon>Bacillati</taxon>
        <taxon>Cyanobacteriota</taxon>
        <taxon>Cyanophyceae</taxon>
        <taxon>Nostocales</taxon>
        <taxon>Hapalosiphonaceae</taxon>
        <taxon>Aetokthonos</taxon>
    </lineage>
</organism>
<protein>
    <submittedName>
        <fullName evidence="2">Uncharacterized protein</fullName>
    </submittedName>
</protein>
<keyword evidence="3" id="KW-1185">Reference proteome</keyword>
<feature type="compositionally biased region" description="Basic and acidic residues" evidence="1">
    <location>
        <begin position="9"/>
        <end position="24"/>
    </location>
</feature>